<name>A0A6A6J8E9_WESOR</name>
<reference evidence="1" key="1">
    <citation type="journal article" date="2020" name="Stud. Mycol.">
        <title>101 Dothideomycetes genomes: a test case for predicting lifestyles and emergence of pathogens.</title>
        <authorList>
            <person name="Haridas S."/>
            <person name="Albert R."/>
            <person name="Binder M."/>
            <person name="Bloem J."/>
            <person name="Labutti K."/>
            <person name="Salamov A."/>
            <person name="Andreopoulos B."/>
            <person name="Baker S."/>
            <person name="Barry K."/>
            <person name="Bills G."/>
            <person name="Bluhm B."/>
            <person name="Cannon C."/>
            <person name="Castanera R."/>
            <person name="Culley D."/>
            <person name="Daum C."/>
            <person name="Ezra D."/>
            <person name="Gonzalez J."/>
            <person name="Henrissat B."/>
            <person name="Kuo A."/>
            <person name="Liang C."/>
            <person name="Lipzen A."/>
            <person name="Lutzoni F."/>
            <person name="Magnuson J."/>
            <person name="Mondo S."/>
            <person name="Nolan M."/>
            <person name="Ohm R."/>
            <person name="Pangilinan J."/>
            <person name="Park H.-J."/>
            <person name="Ramirez L."/>
            <person name="Alfaro M."/>
            <person name="Sun H."/>
            <person name="Tritt A."/>
            <person name="Yoshinaga Y."/>
            <person name="Zwiers L.-H."/>
            <person name="Turgeon B."/>
            <person name="Goodwin S."/>
            <person name="Spatafora J."/>
            <person name="Crous P."/>
            <person name="Grigoriev I."/>
        </authorList>
    </citation>
    <scope>NUCLEOTIDE SEQUENCE</scope>
    <source>
        <strain evidence="1">CBS 379.55</strain>
    </source>
</reference>
<keyword evidence="2" id="KW-1185">Reference proteome</keyword>
<evidence type="ECO:0000313" key="2">
    <source>
        <dbReference type="Proteomes" id="UP000800097"/>
    </source>
</evidence>
<protein>
    <submittedName>
        <fullName evidence="1">Uncharacterized protein</fullName>
    </submittedName>
</protein>
<dbReference type="EMBL" id="ML986518">
    <property type="protein sequence ID" value="KAF2272645.1"/>
    <property type="molecule type" value="Genomic_DNA"/>
</dbReference>
<dbReference type="GeneID" id="54552362"/>
<dbReference type="Proteomes" id="UP000800097">
    <property type="component" value="Unassembled WGS sequence"/>
</dbReference>
<dbReference type="AlphaFoldDB" id="A0A6A6J8E9"/>
<dbReference type="OrthoDB" id="4487429at2759"/>
<proteinExistence type="predicted"/>
<accession>A0A6A6J8E9</accession>
<sequence>MTPTASSPPPLTSLPTPFKATLTNMKKAFEYFLSTPSQPPAGSARLTSTPREVYLCGPNVVYNASKDTTRRISFETPTIMIYGYPSRGGVIILEDASPTDLEFLALDRMDPPMFRHEDAEDEDLFCQRLLLLGPKWWDSLARYWLLNGEEVDRGELDESDEPVPTGRERCWISVAWPSAGGFVVSEFDTNMWGVEIEKELVPEDVARLRLCTSMDEKARILKERFRGKVWEQVEDYRGNAFIGCWGWKETGEVGEFQKTWEKI</sequence>
<evidence type="ECO:0000313" key="1">
    <source>
        <dbReference type="EMBL" id="KAF2272645.1"/>
    </source>
</evidence>
<dbReference type="RefSeq" id="XP_033650184.1">
    <property type="nucleotide sequence ID" value="XM_033799187.1"/>
</dbReference>
<gene>
    <name evidence="1" type="ORF">EI97DRAFT_436730</name>
</gene>
<organism evidence="1 2">
    <name type="scientific">Westerdykella ornata</name>
    <dbReference type="NCBI Taxonomy" id="318751"/>
    <lineage>
        <taxon>Eukaryota</taxon>
        <taxon>Fungi</taxon>
        <taxon>Dikarya</taxon>
        <taxon>Ascomycota</taxon>
        <taxon>Pezizomycotina</taxon>
        <taxon>Dothideomycetes</taxon>
        <taxon>Pleosporomycetidae</taxon>
        <taxon>Pleosporales</taxon>
        <taxon>Sporormiaceae</taxon>
        <taxon>Westerdykella</taxon>
    </lineage>
</organism>